<dbReference type="InterPro" id="IPR022385">
    <property type="entry name" value="Rhs_assc_core"/>
</dbReference>
<evidence type="ECO:0000313" key="4">
    <source>
        <dbReference type="EMBL" id="MBW7477851.1"/>
    </source>
</evidence>
<dbReference type="InterPro" id="IPR056823">
    <property type="entry name" value="TEN-like_YD-shell"/>
</dbReference>
<dbReference type="NCBIfam" id="TIGR03696">
    <property type="entry name" value="Rhs_assc_core"/>
    <property type="match status" value="1"/>
</dbReference>
<feature type="non-terminal residue" evidence="4">
    <location>
        <position position="1"/>
    </location>
</feature>
<evidence type="ECO:0000313" key="5">
    <source>
        <dbReference type="Proteomes" id="UP000812277"/>
    </source>
</evidence>
<evidence type="ECO:0000259" key="2">
    <source>
        <dbReference type="Pfam" id="PF21111"/>
    </source>
</evidence>
<comment type="caution">
    <text evidence="4">The sequence shown here is derived from an EMBL/GenBank/DDBJ whole genome shotgun (WGS) entry which is preliminary data.</text>
</comment>
<dbReference type="PANTHER" id="PTHR32305">
    <property type="match status" value="1"/>
</dbReference>
<dbReference type="Pfam" id="PF21111">
    <property type="entry name" value="CDI_toxin_EC869_like"/>
    <property type="match status" value="1"/>
</dbReference>
<dbReference type="EMBL" id="JAHZIJ010000045">
    <property type="protein sequence ID" value="MBW7477851.1"/>
    <property type="molecule type" value="Genomic_DNA"/>
</dbReference>
<organism evidence="4 5">
    <name type="scientific">Paenibacillus oenotherae</name>
    <dbReference type="NCBI Taxonomy" id="1435645"/>
    <lineage>
        <taxon>Bacteria</taxon>
        <taxon>Bacillati</taxon>
        <taxon>Bacillota</taxon>
        <taxon>Bacilli</taxon>
        <taxon>Bacillales</taxon>
        <taxon>Paenibacillaceae</taxon>
        <taxon>Paenibacillus</taxon>
    </lineage>
</organism>
<dbReference type="Gene3D" id="2.180.10.10">
    <property type="entry name" value="RHS repeat-associated core"/>
    <property type="match status" value="1"/>
</dbReference>
<keyword evidence="5" id="KW-1185">Reference proteome</keyword>
<evidence type="ECO:0000259" key="3">
    <source>
        <dbReference type="Pfam" id="PF25023"/>
    </source>
</evidence>
<dbReference type="PANTHER" id="PTHR32305:SF15">
    <property type="entry name" value="PROTEIN RHSA-RELATED"/>
    <property type="match status" value="1"/>
</dbReference>
<dbReference type="RefSeq" id="WP_219875232.1">
    <property type="nucleotide sequence ID" value="NZ_JAHZIJ010000045.1"/>
</dbReference>
<dbReference type="InterPro" id="IPR050708">
    <property type="entry name" value="T6SS_VgrG/RHS"/>
</dbReference>
<dbReference type="Gene3D" id="3.40.1350.110">
    <property type="match status" value="1"/>
</dbReference>
<accession>A0ABS7DD69</accession>
<gene>
    <name evidence="4" type="ORF">K0T92_24380</name>
</gene>
<dbReference type="Pfam" id="PF25023">
    <property type="entry name" value="TEN_YD-shell"/>
    <property type="match status" value="1"/>
</dbReference>
<evidence type="ECO:0008006" key="6">
    <source>
        <dbReference type="Google" id="ProtNLM"/>
    </source>
</evidence>
<proteinExistence type="predicted"/>
<feature type="domain" description="Teneurin-like YD-shell" evidence="3">
    <location>
        <begin position="4"/>
        <end position="81"/>
    </location>
</feature>
<feature type="domain" description="CdiA toxin EC869-like" evidence="2">
    <location>
        <begin position="180"/>
        <end position="288"/>
    </location>
</feature>
<reference evidence="4 5" key="1">
    <citation type="submission" date="2021-07" db="EMBL/GenBank/DDBJ databases">
        <title>Paenibacillus radiodurans sp. nov., isolated from the southeastern edge of Tengger Desert.</title>
        <authorList>
            <person name="Zhang G."/>
        </authorList>
    </citation>
    <scope>NUCLEOTIDE SEQUENCE [LARGE SCALE GENOMIC DNA]</scope>
    <source>
        <strain evidence="4 5">DT7-4</strain>
    </source>
</reference>
<sequence>GNTSVNRYTYDLWGNPLTTTEGVENPFRYSGEMWDQSAGLQYLRARWYDPSMGQFISKDTYEGQIDNPLTMNLYTYVHNNPSKFIDPSGHVVETIVDIASIGWSAYELYENPSWGNAGFLLWDIAATLLPFVPGSYVAKGTKMLMKADVFAKARTGVWAKSAVERGREIEDALGGMSNIMGNNFKTIDKFVAGEGLFAKSITSIKSIDVTLSSYNKGNNLLNILKVYTNSLASYTGHTQKNLTVLANSSTIKNLEVALPPVELTKSQSEQLQMAIDYAKDKGVNIIIKIVE</sequence>
<keyword evidence="1" id="KW-0677">Repeat</keyword>
<protein>
    <recommendedName>
        <fullName evidence="6">RHS repeat-associated core domain-containing protein</fullName>
    </recommendedName>
</protein>
<evidence type="ECO:0000256" key="1">
    <source>
        <dbReference type="ARBA" id="ARBA00022737"/>
    </source>
</evidence>
<name>A0ABS7DD69_9BACL</name>
<dbReference type="InterPro" id="IPR033799">
    <property type="entry name" value="CdiA_EC869-like"/>
</dbReference>
<dbReference type="Proteomes" id="UP000812277">
    <property type="component" value="Unassembled WGS sequence"/>
</dbReference>